<dbReference type="OrthoDB" id="5879099at2"/>
<proteinExistence type="predicted"/>
<organism evidence="1 2">
    <name type="scientific">Vibrio thalassae</name>
    <dbReference type="NCBI Taxonomy" id="1243014"/>
    <lineage>
        <taxon>Bacteria</taxon>
        <taxon>Pseudomonadati</taxon>
        <taxon>Pseudomonadota</taxon>
        <taxon>Gammaproteobacteria</taxon>
        <taxon>Vibrionales</taxon>
        <taxon>Vibrionaceae</taxon>
        <taxon>Vibrio</taxon>
    </lineage>
</organism>
<dbReference type="Pfam" id="PF11140">
    <property type="entry name" value="DUF2913"/>
    <property type="match status" value="1"/>
</dbReference>
<keyword evidence="2" id="KW-1185">Reference proteome</keyword>
<dbReference type="Proteomes" id="UP000219336">
    <property type="component" value="Unassembled WGS sequence"/>
</dbReference>
<gene>
    <name evidence="1" type="ORF">VTH8203_01368</name>
</gene>
<reference evidence="2" key="1">
    <citation type="submission" date="2016-06" db="EMBL/GenBank/DDBJ databases">
        <authorList>
            <person name="Rodrigo-Torres L."/>
            <person name="Arahal R.D."/>
            <person name="Lucena T."/>
        </authorList>
    </citation>
    <scope>NUCLEOTIDE SEQUENCE [LARGE SCALE GENOMIC DNA]</scope>
    <source>
        <strain evidence="2">CECT8203</strain>
    </source>
</reference>
<accession>A0A240EHK9</accession>
<sequence>MSKLKYHQQLTDLIYHGLLHLYFHIANNRRFVPIHTRNEILIKWLKPKLKSPKYKAVKSDIKALMTIARKKGGNLEERFTAIQIINEEHKSRFTQADDLYILLTDLYEKHDFPSQLTNSAGNTYESGIIYMAPSEIETGFDDNSNQIRPLEFFVSSGEVEAVIQAIHTHGGYDCEILRTDNDYTYVSLTKLTTSKAT</sequence>
<protein>
    <recommendedName>
        <fullName evidence="3">DUF2913 family protein</fullName>
    </recommendedName>
</protein>
<dbReference type="EMBL" id="OANU01000012">
    <property type="protein sequence ID" value="SNX47753.1"/>
    <property type="molecule type" value="Genomic_DNA"/>
</dbReference>
<dbReference type="RefSeq" id="WP_096992994.1">
    <property type="nucleotide sequence ID" value="NZ_JBHSII010000006.1"/>
</dbReference>
<evidence type="ECO:0000313" key="2">
    <source>
        <dbReference type="Proteomes" id="UP000219336"/>
    </source>
</evidence>
<dbReference type="InterPro" id="IPR021316">
    <property type="entry name" value="DUF2913"/>
</dbReference>
<evidence type="ECO:0000313" key="1">
    <source>
        <dbReference type="EMBL" id="SNX47753.1"/>
    </source>
</evidence>
<dbReference type="AlphaFoldDB" id="A0A240EHK9"/>
<name>A0A240EHK9_9VIBR</name>
<evidence type="ECO:0008006" key="3">
    <source>
        <dbReference type="Google" id="ProtNLM"/>
    </source>
</evidence>